<evidence type="ECO:0000313" key="3">
    <source>
        <dbReference type="Proteomes" id="UP000092154"/>
    </source>
</evidence>
<protein>
    <submittedName>
        <fullName evidence="2">Uncharacterized protein</fullName>
    </submittedName>
</protein>
<dbReference type="EMBL" id="KV449427">
    <property type="protein sequence ID" value="OAX31384.1"/>
    <property type="molecule type" value="Genomic_DNA"/>
</dbReference>
<keyword evidence="3" id="KW-1185">Reference proteome</keyword>
<reference evidence="2 3" key="1">
    <citation type="submission" date="2016-06" db="EMBL/GenBank/DDBJ databases">
        <title>Comparative genomics of the ectomycorrhizal sister species Rhizopogon vinicolor and Rhizopogon vesiculosus (Basidiomycota: Boletales) reveals a divergence of the mating type B locus.</title>
        <authorList>
            <consortium name="DOE Joint Genome Institute"/>
            <person name="Mujic A.B."/>
            <person name="Kuo A."/>
            <person name="Tritt A."/>
            <person name="Lipzen A."/>
            <person name="Chen C."/>
            <person name="Johnson J."/>
            <person name="Sharma A."/>
            <person name="Barry K."/>
            <person name="Grigoriev I.V."/>
            <person name="Spatafora J.W."/>
        </authorList>
    </citation>
    <scope>NUCLEOTIDE SEQUENCE [LARGE SCALE GENOMIC DNA]</scope>
    <source>
        <strain evidence="2 3">AM-OR11-026</strain>
    </source>
</reference>
<organism evidence="2 3">
    <name type="scientific">Rhizopogon vinicolor AM-OR11-026</name>
    <dbReference type="NCBI Taxonomy" id="1314800"/>
    <lineage>
        <taxon>Eukaryota</taxon>
        <taxon>Fungi</taxon>
        <taxon>Dikarya</taxon>
        <taxon>Basidiomycota</taxon>
        <taxon>Agaricomycotina</taxon>
        <taxon>Agaricomycetes</taxon>
        <taxon>Agaricomycetidae</taxon>
        <taxon>Boletales</taxon>
        <taxon>Suillineae</taxon>
        <taxon>Rhizopogonaceae</taxon>
        <taxon>Rhizopogon</taxon>
    </lineage>
</organism>
<dbReference type="AlphaFoldDB" id="A0A1B7MFK9"/>
<proteinExistence type="predicted"/>
<sequence>MAFDFVIVILAGFKSVQTYRRIPNKNWFSARFMKVLARDSFVYFACNFLNYLLITLILQVAPPEFFTIGASWTIMIPPITANHLLINMEYSHFANTGTGSTINANTFSSVEFNGGVESTLSSM</sequence>
<name>A0A1B7MFK9_9AGAM</name>
<dbReference type="OrthoDB" id="3256800at2759"/>
<dbReference type="Proteomes" id="UP000092154">
    <property type="component" value="Unassembled WGS sequence"/>
</dbReference>
<evidence type="ECO:0000256" key="1">
    <source>
        <dbReference type="SAM" id="Phobius"/>
    </source>
</evidence>
<evidence type="ECO:0000313" key="2">
    <source>
        <dbReference type="EMBL" id="OAX31384.1"/>
    </source>
</evidence>
<keyword evidence="1" id="KW-0812">Transmembrane</keyword>
<feature type="transmembrane region" description="Helical" evidence="1">
    <location>
        <begin position="42"/>
        <end position="61"/>
    </location>
</feature>
<keyword evidence="1" id="KW-1133">Transmembrane helix</keyword>
<keyword evidence="1" id="KW-0472">Membrane</keyword>
<gene>
    <name evidence="2" type="ORF">K503DRAFT_91887</name>
</gene>
<accession>A0A1B7MFK9</accession>
<dbReference type="InParanoid" id="A0A1B7MFK9"/>